<dbReference type="AlphaFoldDB" id="A0A1B6FAS5"/>
<dbReference type="Pfam" id="PF15868">
    <property type="entry name" value="MBF2"/>
    <property type="match status" value="1"/>
</dbReference>
<evidence type="ECO:0000313" key="1">
    <source>
        <dbReference type="EMBL" id="JAS47329.1"/>
    </source>
</evidence>
<proteinExistence type="predicted"/>
<name>A0A1B6FAS5_9HEMI</name>
<organism evidence="1">
    <name type="scientific">Cuerna arida</name>
    <dbReference type="NCBI Taxonomy" id="1464854"/>
    <lineage>
        <taxon>Eukaryota</taxon>
        <taxon>Metazoa</taxon>
        <taxon>Ecdysozoa</taxon>
        <taxon>Arthropoda</taxon>
        <taxon>Hexapoda</taxon>
        <taxon>Insecta</taxon>
        <taxon>Pterygota</taxon>
        <taxon>Neoptera</taxon>
        <taxon>Paraneoptera</taxon>
        <taxon>Hemiptera</taxon>
        <taxon>Auchenorrhyncha</taxon>
        <taxon>Membracoidea</taxon>
        <taxon>Cicadellidae</taxon>
        <taxon>Cicadellinae</taxon>
        <taxon>Proconiini</taxon>
        <taxon>Cuerna</taxon>
    </lineage>
</organism>
<sequence>RANSAISLETTAPVNQIREKLRLCLSYHGSFTFATGMSSLHPALLLCLSGFAVAGLRIGMWATASPDRPIGFGFGAPLVHNLTLGKPGKYDRLLYVQRVKRPARRGGVLETVHYPPSWPPLEFLTAIHVEDMWRNGSNGHPYLAGGGLYKREATVRLESGPRYGIDFLVRFYGH</sequence>
<reference evidence="1" key="1">
    <citation type="submission" date="2015-11" db="EMBL/GenBank/DDBJ databases">
        <title>De novo transcriptome assembly of four potential Pierce s Disease insect vectors from Arizona vineyards.</title>
        <authorList>
            <person name="Tassone E.E."/>
        </authorList>
    </citation>
    <scope>NUCLEOTIDE SEQUENCE</scope>
</reference>
<gene>
    <name evidence="1" type="ORF">g.16504</name>
</gene>
<accession>A0A1B6FAS5</accession>
<dbReference type="EMBL" id="GECZ01022440">
    <property type="protein sequence ID" value="JAS47329.1"/>
    <property type="molecule type" value="Transcribed_RNA"/>
</dbReference>
<dbReference type="InterPro" id="IPR031734">
    <property type="entry name" value="MBF2"/>
</dbReference>
<feature type="non-terminal residue" evidence="1">
    <location>
        <position position="1"/>
    </location>
</feature>
<protein>
    <submittedName>
        <fullName evidence="1">Uncharacterized protein</fullName>
    </submittedName>
</protein>